<dbReference type="GO" id="GO:0016787">
    <property type="term" value="F:hydrolase activity"/>
    <property type="evidence" value="ECO:0007669"/>
    <property type="project" value="UniProtKB-KW"/>
</dbReference>
<sequence length="366" mass="39217">MRGPYRPRRGRDRPVRTGRVLLCALCLAGSLPLGSGLSVARSPGRAAWAGSDVLRLAEEAVRAREGYERAADAARAHRERTEEVTRALRGRRIVLSALREDAGAAARAQYRTDGFTASGSGDVSDDPLALLTLQEGDVRRRARLARELEEEGRTARGLDAQEAALNAAQRVLDDDRERLRRQEHTVRERLAEARGRLDVRAQAALDSGRCEPVGLPDLPEGLAVRQEGVAEDREWVRPVESYRLSAGFGGTGADWAGSHTGQDFAVPTGTPVRAVGAGTVVSVGCGGAFGISLVVEHEGGWYSQYAHLAALLASPGQQVRTGQWIGLSGTTGNSTGPHLHFEIRTSPEFGSAVDPVEWLGARGVQL</sequence>
<keyword evidence="1" id="KW-0175">Coiled coil</keyword>
<dbReference type="InterPro" id="IPR011055">
    <property type="entry name" value="Dup_hybrid_motif"/>
</dbReference>
<dbReference type="Pfam" id="PF01551">
    <property type="entry name" value="Peptidase_M23"/>
    <property type="match status" value="1"/>
</dbReference>
<comment type="caution">
    <text evidence="3">The sequence shown here is derived from an EMBL/GenBank/DDBJ whole genome shotgun (WGS) entry which is preliminary data.</text>
</comment>
<evidence type="ECO:0000313" key="3">
    <source>
        <dbReference type="EMBL" id="MFC5719811.1"/>
    </source>
</evidence>
<evidence type="ECO:0000259" key="2">
    <source>
        <dbReference type="Pfam" id="PF01551"/>
    </source>
</evidence>
<name>A0ABW0YTC3_9ACTN</name>
<evidence type="ECO:0000256" key="1">
    <source>
        <dbReference type="SAM" id="Coils"/>
    </source>
</evidence>
<organism evidence="3 4">
    <name type="scientific">Streptomyces gamaensis</name>
    <dbReference type="NCBI Taxonomy" id="1763542"/>
    <lineage>
        <taxon>Bacteria</taxon>
        <taxon>Bacillati</taxon>
        <taxon>Actinomycetota</taxon>
        <taxon>Actinomycetes</taxon>
        <taxon>Kitasatosporales</taxon>
        <taxon>Streptomycetaceae</taxon>
        <taxon>Streptomyces</taxon>
    </lineage>
</organism>
<accession>A0ABW0YTC3</accession>
<dbReference type="CDD" id="cd12797">
    <property type="entry name" value="M23_peptidase"/>
    <property type="match status" value="1"/>
</dbReference>
<reference evidence="4" key="1">
    <citation type="journal article" date="2019" name="Int. J. Syst. Evol. Microbiol.">
        <title>The Global Catalogue of Microorganisms (GCM) 10K type strain sequencing project: providing services to taxonomists for standard genome sequencing and annotation.</title>
        <authorList>
            <consortium name="The Broad Institute Genomics Platform"/>
            <consortium name="The Broad Institute Genome Sequencing Center for Infectious Disease"/>
            <person name="Wu L."/>
            <person name="Ma J."/>
        </authorList>
    </citation>
    <scope>NUCLEOTIDE SEQUENCE [LARGE SCALE GENOMIC DNA]</scope>
    <source>
        <strain evidence="4">CGMCC 4.7304</strain>
    </source>
</reference>
<gene>
    <name evidence="3" type="ORF">ACFP1Z_06410</name>
</gene>
<protein>
    <submittedName>
        <fullName evidence="3">M23 family metallopeptidase</fullName>
        <ecNumber evidence="3">3.4.24.-</ecNumber>
    </submittedName>
</protein>
<keyword evidence="4" id="KW-1185">Reference proteome</keyword>
<dbReference type="RefSeq" id="WP_390314906.1">
    <property type="nucleotide sequence ID" value="NZ_JBHSPB010000003.1"/>
</dbReference>
<feature type="coiled-coil region" evidence="1">
    <location>
        <begin position="158"/>
        <end position="196"/>
    </location>
</feature>
<dbReference type="Proteomes" id="UP001596083">
    <property type="component" value="Unassembled WGS sequence"/>
</dbReference>
<dbReference type="EMBL" id="JBHSPB010000003">
    <property type="protein sequence ID" value="MFC5719811.1"/>
    <property type="molecule type" value="Genomic_DNA"/>
</dbReference>
<dbReference type="SUPFAM" id="SSF51261">
    <property type="entry name" value="Duplicated hybrid motif"/>
    <property type="match status" value="1"/>
</dbReference>
<keyword evidence="3" id="KW-0378">Hydrolase</keyword>
<proteinExistence type="predicted"/>
<dbReference type="PANTHER" id="PTHR21666:SF270">
    <property type="entry name" value="MUREIN HYDROLASE ACTIVATOR ENVC"/>
    <property type="match status" value="1"/>
</dbReference>
<feature type="domain" description="M23ase beta-sheet core" evidence="2">
    <location>
        <begin position="258"/>
        <end position="355"/>
    </location>
</feature>
<evidence type="ECO:0000313" key="4">
    <source>
        <dbReference type="Proteomes" id="UP001596083"/>
    </source>
</evidence>
<dbReference type="InterPro" id="IPR050570">
    <property type="entry name" value="Cell_wall_metabolism_enzyme"/>
</dbReference>
<dbReference type="Gene3D" id="2.70.70.10">
    <property type="entry name" value="Glucose Permease (Domain IIA)"/>
    <property type="match status" value="1"/>
</dbReference>
<dbReference type="InterPro" id="IPR016047">
    <property type="entry name" value="M23ase_b-sheet_dom"/>
</dbReference>
<dbReference type="EC" id="3.4.24.-" evidence="3"/>
<dbReference type="PANTHER" id="PTHR21666">
    <property type="entry name" value="PEPTIDASE-RELATED"/>
    <property type="match status" value="1"/>
</dbReference>